<accession>A0A195B9I6</accession>
<keyword evidence="9" id="KW-0482">Metalloprotease</keyword>
<dbReference type="InterPro" id="IPR027268">
    <property type="entry name" value="Peptidase_M4/M1_CTD_sf"/>
</dbReference>
<keyword evidence="10" id="KW-0449">Lipoprotein</keyword>
<evidence type="ECO:0000256" key="1">
    <source>
        <dbReference type="ARBA" id="ARBA00001947"/>
    </source>
</evidence>
<keyword evidence="4" id="KW-0325">Glycoprotein</keyword>
<keyword evidence="4" id="KW-0472">Membrane</keyword>
<dbReference type="PANTHER" id="PTHR11533">
    <property type="entry name" value="PROTEASE M1 ZINC METALLOPROTEASE"/>
    <property type="match status" value="1"/>
</dbReference>
<gene>
    <name evidence="13" type="ORF">ALC53_08264</name>
</gene>
<dbReference type="Pfam" id="PF11838">
    <property type="entry name" value="ERAP1_C"/>
    <property type="match status" value="1"/>
</dbReference>
<proteinExistence type="inferred from homology"/>
<dbReference type="GO" id="GO:0098552">
    <property type="term" value="C:side of membrane"/>
    <property type="evidence" value="ECO:0007669"/>
    <property type="project" value="UniProtKB-KW"/>
</dbReference>
<sequence>MTWTYFRETPIMSTYLVAIMLTEFPNTSVKEINFRYHTLQSKLNTEFAQSVIENITSYFESEWLCFQKFPKVDHVAIPNFLRDEVAYWGLIFYREAAITYNKKLESVGRKVDVARLIAQKIAYQWYSNLISPTWWLHAWLFEGLTTLLATDAINEIYPEFRIWDLFVVQIHQESLRLDSIIKPLTSKIKSPSEINSLFSFAYYIKGPAILRMLQRAVSNELFHKAMRKFLNLHTARSDHFWTTLQHVLYYSNLNYSRFDVTEMINHWIYSPQHYPVTKTNSDSAMISVENYSTWEEELPWIPVTKITWQLNSEIIQNSDIIWLRPTHKGIKPYADLILDFNFHWIIINVEQAGYYRVNYEVDNWRNIANYLHYINNYEKIHVLNRAQMIDDAFYFLIRGQLELSVFFELSDYLQRETDYVVWFPMFKALEYMSTFFLFPESLDFKIHMKHILSNLLHIIGYLETINDDDFTKSLRQEAARWACTLGVFQCLNNASFHLLHHLRNPDGHRILSWWKRWTFCNGLMESEFDNSTWWLHDNARSHVAKVVKTYLETLKWEVLPHPPYSPDVAPSDYHLFRSMAHGLADQHFRSYEEVKNSIDSCIASKDDQFFRRGIRTLPERWEKVDVVASDGQYFES</sequence>
<evidence type="ECO:0000256" key="4">
    <source>
        <dbReference type="ARBA" id="ARBA00022622"/>
    </source>
</evidence>
<feature type="domain" description="ERAP1-like C-terminal" evidence="12">
    <location>
        <begin position="344"/>
        <end position="523"/>
    </location>
</feature>
<evidence type="ECO:0000259" key="12">
    <source>
        <dbReference type="Pfam" id="PF11838"/>
    </source>
</evidence>
<dbReference type="InterPro" id="IPR050344">
    <property type="entry name" value="Peptidase_M1_aminopeptidases"/>
</dbReference>
<dbReference type="Gene3D" id="1.25.50.20">
    <property type="match status" value="1"/>
</dbReference>
<dbReference type="InterPro" id="IPR024571">
    <property type="entry name" value="ERAP1-like_C_dom"/>
</dbReference>
<dbReference type="GO" id="GO:0005737">
    <property type="term" value="C:cytoplasm"/>
    <property type="evidence" value="ECO:0007669"/>
    <property type="project" value="TreeGrafter"/>
</dbReference>
<comment type="similarity">
    <text evidence="3">Belongs to the peptidase M1 family.</text>
</comment>
<dbReference type="GO" id="GO:0070006">
    <property type="term" value="F:metalloaminopeptidase activity"/>
    <property type="evidence" value="ECO:0007669"/>
    <property type="project" value="TreeGrafter"/>
</dbReference>
<dbReference type="GO" id="GO:0042277">
    <property type="term" value="F:peptide binding"/>
    <property type="evidence" value="ECO:0007669"/>
    <property type="project" value="TreeGrafter"/>
</dbReference>
<dbReference type="EMBL" id="KQ976540">
    <property type="protein sequence ID" value="KYM81193.1"/>
    <property type="molecule type" value="Genomic_DNA"/>
</dbReference>
<evidence type="ECO:0000256" key="6">
    <source>
        <dbReference type="ARBA" id="ARBA00022723"/>
    </source>
</evidence>
<dbReference type="Gene3D" id="2.60.40.1910">
    <property type="match status" value="1"/>
</dbReference>
<keyword evidence="14" id="KW-1185">Reference proteome</keyword>
<feature type="domain" description="Peptidase M1 membrane alanine aminopeptidase" evidence="11">
    <location>
        <begin position="48"/>
        <end position="267"/>
    </location>
</feature>
<dbReference type="GO" id="GO:0008270">
    <property type="term" value="F:zinc ion binding"/>
    <property type="evidence" value="ECO:0007669"/>
    <property type="project" value="InterPro"/>
</dbReference>
<evidence type="ECO:0000313" key="14">
    <source>
        <dbReference type="Proteomes" id="UP000078540"/>
    </source>
</evidence>
<dbReference type="Gene3D" id="1.10.390.10">
    <property type="entry name" value="Neutral Protease Domain 2"/>
    <property type="match status" value="1"/>
</dbReference>
<evidence type="ECO:0000256" key="8">
    <source>
        <dbReference type="ARBA" id="ARBA00022833"/>
    </source>
</evidence>
<dbReference type="InterPro" id="IPR001930">
    <property type="entry name" value="Peptidase_M1"/>
</dbReference>
<dbReference type="Proteomes" id="UP000078540">
    <property type="component" value="Unassembled WGS sequence"/>
</dbReference>
<keyword evidence="5" id="KW-0645">Protease</keyword>
<dbReference type="InterPro" id="IPR014782">
    <property type="entry name" value="Peptidase_M1_dom"/>
</dbReference>
<keyword evidence="7" id="KW-0378">Hydrolase</keyword>
<evidence type="ECO:0000256" key="2">
    <source>
        <dbReference type="ARBA" id="ARBA00004609"/>
    </source>
</evidence>
<dbReference type="STRING" id="520822.A0A195B9I6"/>
<evidence type="ECO:0000259" key="11">
    <source>
        <dbReference type="Pfam" id="PF01433"/>
    </source>
</evidence>
<evidence type="ECO:0000256" key="9">
    <source>
        <dbReference type="ARBA" id="ARBA00023049"/>
    </source>
</evidence>
<dbReference type="PANTHER" id="PTHR11533:SF294">
    <property type="entry name" value="THYROTROPIN-RELEASING HORMONE-DEGRADING ECTOENZYME"/>
    <property type="match status" value="1"/>
</dbReference>
<comment type="subcellular location">
    <subcellularLocation>
        <location evidence="2">Cell membrane</location>
        <topology evidence="2">Lipid-anchor</topology>
        <topology evidence="2">GPI-anchor</topology>
    </subcellularLocation>
</comment>
<evidence type="ECO:0000256" key="10">
    <source>
        <dbReference type="ARBA" id="ARBA00023288"/>
    </source>
</evidence>
<evidence type="ECO:0000313" key="13">
    <source>
        <dbReference type="EMBL" id="KYM81193.1"/>
    </source>
</evidence>
<evidence type="ECO:0000256" key="7">
    <source>
        <dbReference type="ARBA" id="ARBA00022801"/>
    </source>
</evidence>
<keyword evidence="13" id="KW-0031">Aminopeptidase</keyword>
<dbReference type="PRINTS" id="PR00756">
    <property type="entry name" value="ALADIPTASE"/>
</dbReference>
<keyword evidence="6" id="KW-0479">Metal-binding</keyword>
<keyword evidence="8" id="KW-0862">Zinc</keyword>
<evidence type="ECO:0000256" key="3">
    <source>
        <dbReference type="ARBA" id="ARBA00010136"/>
    </source>
</evidence>
<keyword evidence="4" id="KW-0336">GPI-anchor</keyword>
<dbReference type="GO" id="GO:0006508">
    <property type="term" value="P:proteolysis"/>
    <property type="evidence" value="ECO:0007669"/>
    <property type="project" value="UniProtKB-KW"/>
</dbReference>
<dbReference type="GO" id="GO:0005886">
    <property type="term" value="C:plasma membrane"/>
    <property type="evidence" value="ECO:0007669"/>
    <property type="project" value="UniProtKB-SubCell"/>
</dbReference>
<dbReference type="SUPFAM" id="SSF55486">
    <property type="entry name" value="Metalloproteases ('zincins'), catalytic domain"/>
    <property type="match status" value="1"/>
</dbReference>
<dbReference type="AlphaFoldDB" id="A0A195B9I6"/>
<protein>
    <submittedName>
        <fullName evidence="13">Aminopeptidase N</fullName>
    </submittedName>
</protein>
<evidence type="ECO:0000256" key="5">
    <source>
        <dbReference type="ARBA" id="ARBA00022670"/>
    </source>
</evidence>
<dbReference type="GO" id="GO:0043171">
    <property type="term" value="P:peptide catabolic process"/>
    <property type="evidence" value="ECO:0007669"/>
    <property type="project" value="TreeGrafter"/>
</dbReference>
<organism evidence="13 14">
    <name type="scientific">Atta colombica</name>
    <dbReference type="NCBI Taxonomy" id="520822"/>
    <lineage>
        <taxon>Eukaryota</taxon>
        <taxon>Metazoa</taxon>
        <taxon>Ecdysozoa</taxon>
        <taxon>Arthropoda</taxon>
        <taxon>Hexapoda</taxon>
        <taxon>Insecta</taxon>
        <taxon>Pterygota</taxon>
        <taxon>Neoptera</taxon>
        <taxon>Endopterygota</taxon>
        <taxon>Hymenoptera</taxon>
        <taxon>Apocrita</taxon>
        <taxon>Aculeata</taxon>
        <taxon>Formicoidea</taxon>
        <taxon>Formicidae</taxon>
        <taxon>Myrmicinae</taxon>
        <taxon>Atta</taxon>
    </lineage>
</organism>
<dbReference type="Pfam" id="PF01433">
    <property type="entry name" value="Peptidase_M1"/>
    <property type="match status" value="1"/>
</dbReference>
<name>A0A195B9I6_9HYME</name>
<dbReference type="GO" id="GO:0005615">
    <property type="term" value="C:extracellular space"/>
    <property type="evidence" value="ECO:0007669"/>
    <property type="project" value="TreeGrafter"/>
</dbReference>
<reference evidence="13 14" key="1">
    <citation type="submission" date="2015-09" db="EMBL/GenBank/DDBJ databases">
        <title>Atta colombica WGS genome.</title>
        <authorList>
            <person name="Nygaard S."/>
            <person name="Hu H."/>
            <person name="Boomsma J."/>
            <person name="Zhang G."/>
        </authorList>
    </citation>
    <scope>NUCLEOTIDE SEQUENCE [LARGE SCALE GENOMIC DNA]</scope>
    <source>
        <strain evidence="13">Treedump-2</strain>
        <tissue evidence="13">Whole body</tissue>
    </source>
</reference>
<comment type="cofactor">
    <cofactor evidence="1">
        <name>Zn(2+)</name>
        <dbReference type="ChEBI" id="CHEBI:29105"/>
    </cofactor>
</comment>